<reference evidence="2" key="4">
    <citation type="submission" date="2020-09" db="EMBL/GenBank/DDBJ databases">
        <authorList>
            <person name="Sun Q."/>
            <person name="Ohkuma M."/>
        </authorList>
    </citation>
    <scope>NUCLEOTIDE SEQUENCE</scope>
    <source>
        <strain evidence="2">JCM 31740</strain>
    </source>
</reference>
<evidence type="ECO:0000313" key="3">
    <source>
        <dbReference type="Proteomes" id="UP000276741"/>
    </source>
</evidence>
<evidence type="ECO:0000313" key="2">
    <source>
        <dbReference type="EMBL" id="GGT96419.1"/>
    </source>
</evidence>
<proteinExistence type="predicted"/>
<sequence length="66" mass="8252">MHRLYLRIKLPLPYLRNMALDERGSLKIDRQFLQTLVRRHEDKTLELERSLTYREPWERLMNRQTL</sequence>
<reference evidence="3" key="2">
    <citation type="submission" date="2018-04" db="EMBL/GenBank/DDBJ databases">
        <title>Complete genome sequence of Sulfodiicoccus acidiphilus strain HS-1.</title>
        <authorList>
            <person name="Sakai H.D."/>
            <person name="Kurosawa N."/>
        </authorList>
    </citation>
    <scope>NUCLEOTIDE SEQUENCE [LARGE SCALE GENOMIC DNA]</scope>
    <source>
        <strain evidence="3">HS-1</strain>
    </source>
</reference>
<gene>
    <name evidence="2" type="ORF">GCM10007116_12510</name>
    <name evidence="1" type="ORF">HS1genome_2223</name>
</gene>
<name>A0A348B6N2_9CREN</name>
<evidence type="ECO:0000313" key="1">
    <source>
        <dbReference type="EMBL" id="BBD73834.1"/>
    </source>
</evidence>
<keyword evidence="3" id="KW-1185">Reference proteome</keyword>
<dbReference type="EMBL" id="BMQS01000010">
    <property type="protein sequence ID" value="GGT96419.1"/>
    <property type="molecule type" value="Genomic_DNA"/>
</dbReference>
<reference evidence="2" key="1">
    <citation type="journal article" date="2014" name="Int. J. Syst. Evol. Microbiol.">
        <title>Complete genome sequence of Corynebacterium casei LMG S-19264T (=DSM 44701T), isolated from a smear-ripened cheese.</title>
        <authorList>
            <consortium name="US DOE Joint Genome Institute (JGI-PGF)"/>
            <person name="Walter F."/>
            <person name="Albersmeier A."/>
            <person name="Kalinowski J."/>
            <person name="Ruckert C."/>
        </authorList>
    </citation>
    <scope>NUCLEOTIDE SEQUENCE</scope>
    <source>
        <strain evidence="2">JCM 31740</strain>
    </source>
</reference>
<dbReference type="Proteomes" id="UP000276741">
    <property type="component" value="Chromosome"/>
</dbReference>
<reference evidence="1" key="3">
    <citation type="journal article" date="2019" name="BMC Res. Notes">
        <title>Complete genome sequence of the Sulfodiicoccus acidiphilus strain HS-1T, the first crenarchaeon that lacks polB3, isolated from an acidic hot spring in Ohwaku-dani, Hakone, Japan.</title>
        <authorList>
            <person name="Sakai H.D."/>
            <person name="Kurosawa N."/>
        </authorList>
    </citation>
    <scope>NUCLEOTIDE SEQUENCE</scope>
    <source>
        <strain evidence="1">HS-1</strain>
    </source>
</reference>
<dbReference type="EMBL" id="AP018553">
    <property type="protein sequence ID" value="BBD73834.1"/>
    <property type="molecule type" value="Genomic_DNA"/>
</dbReference>
<organism evidence="1 3">
    <name type="scientific">Sulfodiicoccus acidiphilus</name>
    <dbReference type="NCBI Taxonomy" id="1670455"/>
    <lineage>
        <taxon>Archaea</taxon>
        <taxon>Thermoproteota</taxon>
        <taxon>Thermoprotei</taxon>
        <taxon>Sulfolobales</taxon>
        <taxon>Sulfolobaceae</taxon>
        <taxon>Sulfodiicoccus</taxon>
    </lineage>
</organism>
<dbReference type="KEGG" id="sacd:HS1genome_2223"/>
<protein>
    <submittedName>
        <fullName evidence="1">Uncharacterized protein</fullName>
    </submittedName>
</protein>
<accession>A0A348B6N2</accession>
<dbReference type="Proteomes" id="UP000616143">
    <property type="component" value="Unassembled WGS sequence"/>
</dbReference>
<dbReference type="AlphaFoldDB" id="A0A348B6N2"/>